<keyword evidence="3" id="KW-1185">Reference proteome</keyword>
<reference evidence="2" key="1">
    <citation type="submission" date="2020-01" db="EMBL/GenBank/DDBJ databases">
        <authorList>
            <consortium name="DOE Joint Genome Institute"/>
            <person name="Haridas S."/>
            <person name="Albert R."/>
            <person name="Binder M."/>
            <person name="Bloem J."/>
            <person name="Labutti K."/>
            <person name="Salamov A."/>
            <person name="Andreopoulos B."/>
            <person name="Baker S.E."/>
            <person name="Barry K."/>
            <person name="Bills G."/>
            <person name="Bluhm B.H."/>
            <person name="Cannon C."/>
            <person name="Castanera R."/>
            <person name="Culley D.E."/>
            <person name="Daum C."/>
            <person name="Ezra D."/>
            <person name="Gonzalez J.B."/>
            <person name="Henrissat B."/>
            <person name="Kuo A."/>
            <person name="Liang C."/>
            <person name="Lipzen A."/>
            <person name="Lutzoni F."/>
            <person name="Magnuson J."/>
            <person name="Mondo S."/>
            <person name="Nolan M."/>
            <person name="Ohm R."/>
            <person name="Pangilinan J."/>
            <person name="Park H.-J."/>
            <person name="Ramirez L."/>
            <person name="Alfaro M."/>
            <person name="Sun H."/>
            <person name="Tritt A."/>
            <person name="Yoshinaga Y."/>
            <person name="Zwiers L.-H."/>
            <person name="Turgeon B.G."/>
            <person name="Goodwin S.B."/>
            <person name="Spatafora J.W."/>
            <person name="Crous P.W."/>
            <person name="Grigoriev I.V."/>
        </authorList>
    </citation>
    <scope>NUCLEOTIDE SEQUENCE</scope>
    <source>
        <strain evidence="2">P77</strain>
    </source>
</reference>
<feature type="compositionally biased region" description="Acidic residues" evidence="1">
    <location>
        <begin position="111"/>
        <end position="124"/>
    </location>
</feature>
<dbReference type="EMBL" id="ML975378">
    <property type="protein sequence ID" value="KAF1830968.1"/>
    <property type="molecule type" value="Genomic_DNA"/>
</dbReference>
<evidence type="ECO:0000313" key="3">
    <source>
        <dbReference type="Proteomes" id="UP000800040"/>
    </source>
</evidence>
<gene>
    <name evidence="2" type="ORF">BDW02DRAFT_650259</name>
</gene>
<name>A0A6A5K0X9_9PLEO</name>
<protein>
    <submittedName>
        <fullName evidence="2">Uncharacterized protein</fullName>
    </submittedName>
</protein>
<sequence>MASSKQITFTPREMEVLALAWQCMETQPKIDIPKLAQLTGYTTGSASVTFGKIKSKIKSLGDSLSENGPAVTPKKPAKPSPKSTPKRKTTINDNASTPSKRAKKTPARGADEEDDNDDDDDDDIAALVKKEESVDNESCAFLGSSVRGECVKVEEGRKASYGFLDGIERFARP</sequence>
<dbReference type="Proteomes" id="UP000800040">
    <property type="component" value="Unassembled WGS sequence"/>
</dbReference>
<evidence type="ECO:0000256" key="1">
    <source>
        <dbReference type="SAM" id="MobiDB-lite"/>
    </source>
</evidence>
<dbReference type="OrthoDB" id="5403747at2759"/>
<accession>A0A6A5K0X9</accession>
<feature type="region of interest" description="Disordered" evidence="1">
    <location>
        <begin position="59"/>
        <end position="124"/>
    </location>
</feature>
<organism evidence="2 3">
    <name type="scientific">Decorospora gaudefroyi</name>
    <dbReference type="NCBI Taxonomy" id="184978"/>
    <lineage>
        <taxon>Eukaryota</taxon>
        <taxon>Fungi</taxon>
        <taxon>Dikarya</taxon>
        <taxon>Ascomycota</taxon>
        <taxon>Pezizomycotina</taxon>
        <taxon>Dothideomycetes</taxon>
        <taxon>Pleosporomycetidae</taxon>
        <taxon>Pleosporales</taxon>
        <taxon>Pleosporineae</taxon>
        <taxon>Pleosporaceae</taxon>
        <taxon>Decorospora</taxon>
    </lineage>
</organism>
<proteinExistence type="predicted"/>
<evidence type="ECO:0000313" key="2">
    <source>
        <dbReference type="EMBL" id="KAF1830968.1"/>
    </source>
</evidence>
<dbReference type="AlphaFoldDB" id="A0A6A5K0X9"/>